<name>A0ABV7Z8Z2_9DEIO</name>
<accession>A0ABV7Z8Z2</accession>
<proteinExistence type="predicted"/>
<evidence type="ECO:0000313" key="1">
    <source>
        <dbReference type="EMBL" id="MFC3833508.1"/>
    </source>
</evidence>
<organism evidence="1 2">
    <name type="scientific">Deinococcus rufus</name>
    <dbReference type="NCBI Taxonomy" id="2136097"/>
    <lineage>
        <taxon>Bacteria</taxon>
        <taxon>Thermotogati</taxon>
        <taxon>Deinococcota</taxon>
        <taxon>Deinococci</taxon>
        <taxon>Deinococcales</taxon>
        <taxon>Deinococcaceae</taxon>
        <taxon>Deinococcus</taxon>
    </lineage>
</organism>
<gene>
    <name evidence="1" type="ORF">ACFOSB_11630</name>
</gene>
<keyword evidence="2" id="KW-1185">Reference proteome</keyword>
<dbReference type="RefSeq" id="WP_380102130.1">
    <property type="nucleotide sequence ID" value="NZ_JBHRZG010000011.1"/>
</dbReference>
<sequence length="101" mass="11657">MLDQPPAAFPGLRRAAERPEYARRYWAMVESEHLGVKARWIGDGKEPKPSYEYDTTAREAYIEALRVAAGIEKPPEPTVHDAIAADREAWQRLRQQRRLRA</sequence>
<dbReference type="Proteomes" id="UP001595803">
    <property type="component" value="Unassembled WGS sequence"/>
</dbReference>
<comment type="caution">
    <text evidence="1">The sequence shown here is derived from an EMBL/GenBank/DDBJ whole genome shotgun (WGS) entry which is preliminary data.</text>
</comment>
<dbReference type="EMBL" id="JBHRZG010000011">
    <property type="protein sequence ID" value="MFC3833508.1"/>
    <property type="molecule type" value="Genomic_DNA"/>
</dbReference>
<protein>
    <submittedName>
        <fullName evidence="1">Uncharacterized protein</fullName>
    </submittedName>
</protein>
<reference evidence="2" key="1">
    <citation type="journal article" date="2019" name="Int. J. Syst. Evol. Microbiol.">
        <title>The Global Catalogue of Microorganisms (GCM) 10K type strain sequencing project: providing services to taxonomists for standard genome sequencing and annotation.</title>
        <authorList>
            <consortium name="The Broad Institute Genomics Platform"/>
            <consortium name="The Broad Institute Genome Sequencing Center for Infectious Disease"/>
            <person name="Wu L."/>
            <person name="Ma J."/>
        </authorList>
    </citation>
    <scope>NUCLEOTIDE SEQUENCE [LARGE SCALE GENOMIC DNA]</scope>
    <source>
        <strain evidence="2">CCTCC AB 2017081</strain>
    </source>
</reference>
<evidence type="ECO:0000313" key="2">
    <source>
        <dbReference type="Proteomes" id="UP001595803"/>
    </source>
</evidence>